<dbReference type="GO" id="GO:0012505">
    <property type="term" value="C:endomembrane system"/>
    <property type="evidence" value="ECO:0007669"/>
    <property type="project" value="UniProtKB-SubCell"/>
</dbReference>
<evidence type="ECO:0000256" key="3">
    <source>
        <dbReference type="ARBA" id="ARBA00022989"/>
    </source>
</evidence>
<proteinExistence type="inferred from homology"/>
<evidence type="ECO:0000256" key="5">
    <source>
        <dbReference type="ARBA" id="ARBA00037847"/>
    </source>
</evidence>
<dbReference type="Pfam" id="PF06789">
    <property type="entry name" value="MINAR1_C"/>
    <property type="match status" value="1"/>
</dbReference>
<dbReference type="GeneID" id="105903805"/>
<dbReference type="RefSeq" id="XP_031433788.1">
    <property type="nucleotide sequence ID" value="XM_031577928.2"/>
</dbReference>
<dbReference type="PANTHER" id="PTHR31530:SF4">
    <property type="entry name" value="MAJOR INTRINSICALLY DISORDERED NOTCH2-BINDING RECEPTOR 1-LIKE"/>
    <property type="match status" value="1"/>
</dbReference>
<dbReference type="InterPro" id="IPR039706">
    <property type="entry name" value="MINAR1-like"/>
</dbReference>
<keyword evidence="3 6" id="KW-1133">Transmembrane helix</keyword>
<evidence type="ECO:0000313" key="8">
    <source>
        <dbReference type="Proteomes" id="UP000515152"/>
    </source>
</evidence>
<keyword evidence="8" id="KW-1185">Reference proteome</keyword>
<protein>
    <submittedName>
        <fullName evidence="9">Major intrinsically disordered NOTCH2-binding receptor 1-like</fullName>
    </submittedName>
</protein>
<feature type="domain" description="Major intrinsically disordered Notch2-binding receptor 1-like C-terminal" evidence="7">
    <location>
        <begin position="41"/>
        <end position="187"/>
    </location>
</feature>
<evidence type="ECO:0000256" key="1">
    <source>
        <dbReference type="ARBA" id="ARBA00006410"/>
    </source>
</evidence>
<organism evidence="8 9">
    <name type="scientific">Clupea harengus</name>
    <name type="common">Atlantic herring</name>
    <dbReference type="NCBI Taxonomy" id="7950"/>
    <lineage>
        <taxon>Eukaryota</taxon>
        <taxon>Metazoa</taxon>
        <taxon>Chordata</taxon>
        <taxon>Craniata</taxon>
        <taxon>Vertebrata</taxon>
        <taxon>Euteleostomi</taxon>
        <taxon>Actinopterygii</taxon>
        <taxon>Neopterygii</taxon>
        <taxon>Teleostei</taxon>
        <taxon>Clupei</taxon>
        <taxon>Clupeiformes</taxon>
        <taxon>Clupeoidei</taxon>
        <taxon>Clupeidae</taxon>
        <taxon>Clupea</taxon>
    </lineage>
</organism>
<keyword evidence="2 6" id="KW-0812">Transmembrane</keyword>
<comment type="similarity">
    <text evidence="1">Belongs to the MINAR family.</text>
</comment>
<dbReference type="AlphaFoldDB" id="A0A6P8G1A3"/>
<dbReference type="InterPro" id="IPR009626">
    <property type="entry name" value="MINAR1-like_C"/>
</dbReference>
<evidence type="ECO:0000259" key="7">
    <source>
        <dbReference type="Pfam" id="PF06789"/>
    </source>
</evidence>
<reference evidence="9" key="1">
    <citation type="submission" date="2025-08" db="UniProtKB">
        <authorList>
            <consortium name="RefSeq"/>
        </authorList>
    </citation>
    <scope>IDENTIFICATION</scope>
</reference>
<keyword evidence="4 6" id="KW-0472">Membrane</keyword>
<comment type="subcellular location">
    <subcellularLocation>
        <location evidence="5">Endomembrane system</location>
        <topology evidence="5">Single-pass membrane protein</topology>
    </subcellularLocation>
</comment>
<evidence type="ECO:0000256" key="4">
    <source>
        <dbReference type="ARBA" id="ARBA00023136"/>
    </source>
</evidence>
<dbReference type="Proteomes" id="UP000515152">
    <property type="component" value="Chromosome 12"/>
</dbReference>
<dbReference type="PANTHER" id="PTHR31530">
    <property type="entry name" value="MAJOR INTRINSICALLY DISORDERED NOTCH2-BINDING RECEPTOR 1 MINAR1 FAMILY MEMBER"/>
    <property type="match status" value="1"/>
</dbReference>
<feature type="transmembrane region" description="Helical" evidence="6">
    <location>
        <begin position="162"/>
        <end position="186"/>
    </location>
</feature>
<dbReference type="KEGG" id="char:105903805"/>
<evidence type="ECO:0000256" key="6">
    <source>
        <dbReference type="SAM" id="Phobius"/>
    </source>
</evidence>
<sequence length="191" mass="21780">MDISALPNSNHPEKFLQLDVGMLPATHGMFQINAVLSGHKQWHNRVYTERARRNLSLQRPSPEGSPVFVDSVLRKHVTPITMTPKTKTNPLYSDMIIDVGDNPKSKPSWTIQEYDRQTLHGNLGDYLKEDPGELNFWLEELYTPGYDSLLRKKQAELTRKKICKILTSVFVSVCVIIVVITVPIVVLRNKD</sequence>
<accession>A0A6P8G1A3</accession>
<dbReference type="OrthoDB" id="8920945at2759"/>
<name>A0A6P8G1A3_CLUHA</name>
<dbReference type="CTD" id="100127206"/>
<gene>
    <name evidence="9" type="primary">minar2</name>
</gene>
<evidence type="ECO:0000313" key="9">
    <source>
        <dbReference type="RefSeq" id="XP_031433788.1"/>
    </source>
</evidence>
<evidence type="ECO:0000256" key="2">
    <source>
        <dbReference type="ARBA" id="ARBA00022692"/>
    </source>
</evidence>